<dbReference type="SUPFAM" id="SSF117281">
    <property type="entry name" value="Kelch motif"/>
    <property type="match status" value="1"/>
</dbReference>
<accession>A0A0R3TQV0</accession>
<sequence>MPTGRVGSGAVNVPDLGVLVLGGRGADKKVLNVVELFQSFAGKSTWCSFTPMLAARNRPVVEFFQGCVYVAGSRDTSPHTAEFLSITNGRQGGNLYSMQAVRDHLYVVAKGGNVYELEMPHEENDGNQNDHSWRLRFQVKSGLNLRLLKVLVNA</sequence>
<dbReference type="EMBL" id="UZAE01012804">
    <property type="protein sequence ID" value="VDO06765.1"/>
    <property type="molecule type" value="Genomic_DNA"/>
</dbReference>
<gene>
    <name evidence="1" type="ORF">HNAJ_LOCUS9926</name>
</gene>
<dbReference type="InterPro" id="IPR015915">
    <property type="entry name" value="Kelch-typ_b-propeller"/>
</dbReference>
<proteinExistence type="predicted"/>
<reference evidence="1 2" key="2">
    <citation type="submission" date="2018-11" db="EMBL/GenBank/DDBJ databases">
        <authorList>
            <consortium name="Pathogen Informatics"/>
        </authorList>
    </citation>
    <scope>NUCLEOTIDE SEQUENCE [LARGE SCALE GENOMIC DNA]</scope>
</reference>
<dbReference type="OrthoDB" id="6282652at2759"/>
<dbReference type="WBParaSite" id="HNAJ_0000993101-mRNA-1">
    <property type="protein sequence ID" value="HNAJ_0000993101-mRNA-1"/>
    <property type="gene ID" value="HNAJ_0000993101"/>
</dbReference>
<keyword evidence="2" id="KW-1185">Reference proteome</keyword>
<dbReference type="Proteomes" id="UP000278807">
    <property type="component" value="Unassembled WGS sequence"/>
</dbReference>
<evidence type="ECO:0000313" key="3">
    <source>
        <dbReference type="WBParaSite" id="HNAJ_0000993101-mRNA-1"/>
    </source>
</evidence>
<dbReference type="AlphaFoldDB" id="A0A0R3TQV0"/>
<dbReference type="Gene3D" id="2.120.10.80">
    <property type="entry name" value="Kelch-type beta propeller"/>
    <property type="match status" value="1"/>
</dbReference>
<evidence type="ECO:0000313" key="1">
    <source>
        <dbReference type="EMBL" id="VDO06765.1"/>
    </source>
</evidence>
<name>A0A0R3TQV0_RODNA</name>
<evidence type="ECO:0000313" key="2">
    <source>
        <dbReference type="Proteomes" id="UP000278807"/>
    </source>
</evidence>
<organism evidence="3">
    <name type="scientific">Rodentolepis nana</name>
    <name type="common">Dwarf tapeworm</name>
    <name type="synonym">Hymenolepis nana</name>
    <dbReference type="NCBI Taxonomy" id="102285"/>
    <lineage>
        <taxon>Eukaryota</taxon>
        <taxon>Metazoa</taxon>
        <taxon>Spiralia</taxon>
        <taxon>Lophotrochozoa</taxon>
        <taxon>Platyhelminthes</taxon>
        <taxon>Cestoda</taxon>
        <taxon>Eucestoda</taxon>
        <taxon>Cyclophyllidea</taxon>
        <taxon>Hymenolepididae</taxon>
        <taxon>Rodentolepis</taxon>
    </lineage>
</organism>
<protein>
    <submittedName>
        <fullName evidence="3">LAM_G_DOMAIN domain-containing protein</fullName>
    </submittedName>
</protein>
<reference evidence="3" key="1">
    <citation type="submission" date="2017-02" db="UniProtKB">
        <authorList>
            <consortium name="WormBaseParasite"/>
        </authorList>
    </citation>
    <scope>IDENTIFICATION</scope>
</reference>